<evidence type="ECO:0000313" key="3">
    <source>
        <dbReference type="RefSeq" id="XP_021816281.1"/>
    </source>
</evidence>
<dbReference type="InterPro" id="IPR009769">
    <property type="entry name" value="EDR2_C"/>
</dbReference>
<sequence>MPKKIHHIAEHLELPKVKANEKVFIVNIQLPTYHAAMFLGNSDGKGMSLVMFIYENFDKDFSPQFQDSIKKMVDNETEKVKGFAKDSTAPFRERLKILAGMVNPEDLGRSSAEKKLVHAYNDKPVLSHPQHNFDKQS</sequence>
<dbReference type="Pfam" id="PF07059">
    <property type="entry name" value="EDR2_C"/>
    <property type="match status" value="1"/>
</dbReference>
<reference evidence="3" key="1">
    <citation type="submission" date="2025-08" db="UniProtKB">
        <authorList>
            <consortium name="RefSeq"/>
        </authorList>
    </citation>
    <scope>IDENTIFICATION</scope>
</reference>
<dbReference type="KEGG" id="pavi:110758678"/>
<dbReference type="Proteomes" id="UP000515124">
    <property type="component" value="Unplaced"/>
</dbReference>
<gene>
    <name evidence="3" type="primary">LOC110758678</name>
</gene>
<dbReference type="AlphaFoldDB" id="A0A6P5SRK1"/>
<name>A0A6P5SRK1_PRUAV</name>
<proteinExistence type="predicted"/>
<evidence type="ECO:0000313" key="2">
    <source>
        <dbReference type="Proteomes" id="UP000515124"/>
    </source>
</evidence>
<accession>A0A6P5SRK1</accession>
<dbReference type="RefSeq" id="XP_021816281.1">
    <property type="nucleotide sequence ID" value="XM_021960589.1"/>
</dbReference>
<dbReference type="PANTHER" id="PTHR31558">
    <property type="entry name" value="CW14 PROTEIN"/>
    <property type="match status" value="1"/>
</dbReference>
<organism evidence="2 3">
    <name type="scientific">Prunus avium</name>
    <name type="common">Cherry</name>
    <name type="synonym">Cerasus avium</name>
    <dbReference type="NCBI Taxonomy" id="42229"/>
    <lineage>
        <taxon>Eukaryota</taxon>
        <taxon>Viridiplantae</taxon>
        <taxon>Streptophyta</taxon>
        <taxon>Embryophyta</taxon>
        <taxon>Tracheophyta</taxon>
        <taxon>Spermatophyta</taxon>
        <taxon>Magnoliopsida</taxon>
        <taxon>eudicotyledons</taxon>
        <taxon>Gunneridae</taxon>
        <taxon>Pentapetalae</taxon>
        <taxon>rosids</taxon>
        <taxon>fabids</taxon>
        <taxon>Rosales</taxon>
        <taxon>Rosaceae</taxon>
        <taxon>Amygdaloideae</taxon>
        <taxon>Amygdaleae</taxon>
        <taxon>Prunus</taxon>
    </lineage>
</organism>
<dbReference type="PANTHER" id="PTHR31558:SF16">
    <property type="entry name" value="FAMILY PROTEIN, PUTATIVE (DUF1336)-RELATED"/>
    <property type="match status" value="1"/>
</dbReference>
<protein>
    <submittedName>
        <fullName evidence="3">Uncharacterized protein LOC110758678</fullName>
    </submittedName>
</protein>
<feature type="domain" description="Protein ENHANCED DISEASE RESISTANCE 2 C-terminal" evidence="1">
    <location>
        <begin position="2"/>
        <end position="128"/>
    </location>
</feature>
<dbReference type="GeneID" id="110758678"/>
<keyword evidence="2" id="KW-1185">Reference proteome</keyword>
<evidence type="ECO:0000259" key="1">
    <source>
        <dbReference type="Pfam" id="PF07059"/>
    </source>
</evidence>